<protein>
    <submittedName>
        <fullName evidence="1">Uncharacterized protein</fullName>
    </submittedName>
</protein>
<reference evidence="1" key="1">
    <citation type="submission" date="2018-05" db="EMBL/GenBank/DDBJ databases">
        <authorList>
            <person name="Lanie J.A."/>
            <person name="Ng W.-L."/>
            <person name="Kazmierczak K.M."/>
            <person name="Andrzejewski T.M."/>
            <person name="Davidsen T.M."/>
            <person name="Wayne K.J."/>
            <person name="Tettelin H."/>
            <person name="Glass J.I."/>
            <person name="Rusch D."/>
            <person name="Podicherti R."/>
            <person name="Tsui H.-C.T."/>
            <person name="Winkler M.E."/>
        </authorList>
    </citation>
    <scope>NUCLEOTIDE SEQUENCE</scope>
</reference>
<dbReference type="AlphaFoldDB" id="A0A381VDK6"/>
<dbReference type="EMBL" id="UINC01008503">
    <property type="protein sequence ID" value="SVA38244.1"/>
    <property type="molecule type" value="Genomic_DNA"/>
</dbReference>
<sequence>MGTKSIFLERGKTMAEKTKCNVCGGDTFSKVPFEGHPDPRLVKAARKLYKEERPIQCEHCGRIGSMKRGYSGIGGNYYDKDGNRIHWSSKG</sequence>
<gene>
    <name evidence="1" type="ORF">METZ01_LOCUS91098</name>
</gene>
<evidence type="ECO:0000313" key="1">
    <source>
        <dbReference type="EMBL" id="SVA38244.1"/>
    </source>
</evidence>
<accession>A0A381VDK6</accession>
<name>A0A381VDK6_9ZZZZ</name>
<organism evidence="1">
    <name type="scientific">marine metagenome</name>
    <dbReference type="NCBI Taxonomy" id="408172"/>
    <lineage>
        <taxon>unclassified sequences</taxon>
        <taxon>metagenomes</taxon>
        <taxon>ecological metagenomes</taxon>
    </lineage>
</organism>
<proteinExistence type="predicted"/>